<evidence type="ECO:0000313" key="2">
    <source>
        <dbReference type="EMBL" id="KRY03003.1"/>
    </source>
</evidence>
<gene>
    <name evidence="2" type="ORF">T03_8953</name>
</gene>
<organism evidence="2 3">
    <name type="scientific">Trichinella britovi</name>
    <name type="common">Parasitic roundworm</name>
    <dbReference type="NCBI Taxonomy" id="45882"/>
    <lineage>
        <taxon>Eukaryota</taxon>
        <taxon>Metazoa</taxon>
        <taxon>Ecdysozoa</taxon>
        <taxon>Nematoda</taxon>
        <taxon>Enoplea</taxon>
        <taxon>Dorylaimia</taxon>
        <taxon>Trichinellida</taxon>
        <taxon>Trichinellidae</taxon>
        <taxon>Trichinella</taxon>
    </lineage>
</organism>
<dbReference type="AlphaFoldDB" id="A0A0V0YSB8"/>
<reference evidence="2 3" key="1">
    <citation type="submission" date="2015-01" db="EMBL/GenBank/DDBJ databases">
        <title>Evolution of Trichinella species and genotypes.</title>
        <authorList>
            <person name="Korhonen P.K."/>
            <person name="Edoardo P."/>
            <person name="Giuseppe L.R."/>
            <person name="Gasser R.B."/>
        </authorList>
    </citation>
    <scope>NUCLEOTIDE SEQUENCE [LARGE SCALE GENOMIC DNA]</scope>
    <source>
        <strain evidence="2">ISS120</strain>
    </source>
</reference>
<proteinExistence type="predicted"/>
<comment type="caution">
    <text evidence="2">The sequence shown here is derived from an EMBL/GenBank/DDBJ whole genome shotgun (WGS) entry which is preliminary data.</text>
</comment>
<feature type="region of interest" description="Disordered" evidence="1">
    <location>
        <begin position="1"/>
        <end position="23"/>
    </location>
</feature>
<dbReference type="EMBL" id="JYDI01006947">
    <property type="protein sequence ID" value="KRY03003.1"/>
    <property type="molecule type" value="Genomic_DNA"/>
</dbReference>
<evidence type="ECO:0000313" key="3">
    <source>
        <dbReference type="Proteomes" id="UP000054653"/>
    </source>
</evidence>
<evidence type="ECO:0000256" key="1">
    <source>
        <dbReference type="SAM" id="MobiDB-lite"/>
    </source>
</evidence>
<accession>A0A0V0YSB8</accession>
<name>A0A0V0YSB8_TRIBR</name>
<dbReference type="Proteomes" id="UP000054653">
    <property type="component" value="Unassembled WGS sequence"/>
</dbReference>
<protein>
    <submittedName>
        <fullName evidence="2">Uncharacterized protein</fullName>
    </submittedName>
</protein>
<feature type="non-terminal residue" evidence="2">
    <location>
        <position position="32"/>
    </location>
</feature>
<sequence length="32" mass="3356">MVLNAGSGQRILAGGNGDAGPREDCLHHPIWL</sequence>
<keyword evidence="3" id="KW-1185">Reference proteome</keyword>